<reference evidence="4 5" key="1">
    <citation type="submission" date="2020-01" db="EMBL/GenBank/DDBJ databases">
        <title>Muricauda sediminis sp.nov. 40Bstr401.</title>
        <authorList>
            <person name="Xue Z."/>
            <person name="Zhu S."/>
            <person name="Ren N."/>
            <person name="Chen T."/>
            <person name="Chen X."/>
            <person name="Chen J."/>
            <person name="Yang J."/>
        </authorList>
    </citation>
    <scope>NUCLEOTIDE SEQUENCE [LARGE SCALE GENOMIC DNA]</scope>
    <source>
        <strain evidence="4 5">40Bstr401</strain>
    </source>
</reference>
<dbReference type="Proteomes" id="UP000468707">
    <property type="component" value="Unassembled WGS sequence"/>
</dbReference>
<dbReference type="InterPro" id="IPR039426">
    <property type="entry name" value="TonB-dep_rcpt-like"/>
</dbReference>
<gene>
    <name evidence="4" type="ORF">GTK07_13365</name>
</gene>
<dbReference type="Gene3D" id="2.170.130.10">
    <property type="entry name" value="TonB-dependent receptor, plug domain"/>
    <property type="match status" value="1"/>
</dbReference>
<dbReference type="RefSeq" id="WP_163635758.1">
    <property type="nucleotide sequence ID" value="NZ_JAAAMI010000007.1"/>
</dbReference>
<feature type="transmembrane region" description="Helical" evidence="2">
    <location>
        <begin position="37"/>
        <end position="54"/>
    </location>
</feature>
<accession>A0A6I5KWD9</accession>
<dbReference type="PROSITE" id="PS52016">
    <property type="entry name" value="TONB_DEPENDENT_REC_3"/>
    <property type="match status" value="1"/>
</dbReference>
<dbReference type="InterPro" id="IPR037066">
    <property type="entry name" value="Plug_dom_sf"/>
</dbReference>
<sequence>MESMFIYLAQSALISGGFLAIYHLFLKRDTFFTENRLFLLSGLVLSLTFPLIKIQRTIIATKPLIINSSAASQGNALINSAETAFTLENILLALYLLVSSIMMVRFILQLGSLKKLATHAKMWREHPYLHVETEKKITPFSFFNYLFYNPKLFSPTELNTVLAHEKVHARQFHSLDILLLELLKIAFWFNPVLWLYKPAIKQNLEFLADHHTLKSAESKKDYQYLMLKQAVDHQNFKLSNSFYNSLIKKRIVMLNQDQSKRISVFKTLLVLPLLGLFLVSFSIENVYQYTNGDSIESVLEDKSVELTIDKDTSNDELDKIKSDLAKDGIDFSYTAVRNDNREIVELSLQISGKNGKGEKFSGNYTTNSDGPIDPVAVLYDDDANLVSFGSMMHKKIKIRKMDSDKVHWTTDDNTEIVIRKDDSKRVVIRNGKQLSDDEIEEMEIEKGTAVFVTSDDEGEVSRKIKVKRLKKDGGHVMIIKDSDEDEDIEVMGNNGSFFFIDTDGGEEPLYYLDGKKVKAEEIKKLSPDTIKSMEVLKGDEAIEKYGKKAKDGVVVITTKKGD</sequence>
<comment type="subcellular location">
    <subcellularLocation>
        <location evidence="1">Cell outer membrane</location>
        <topology evidence="1">Multi-pass membrane protein</topology>
    </subcellularLocation>
</comment>
<dbReference type="EMBL" id="JAAAMI010000007">
    <property type="protein sequence ID" value="NDV44315.1"/>
    <property type="molecule type" value="Genomic_DNA"/>
</dbReference>
<feature type="domain" description="Peptidase M56" evidence="3">
    <location>
        <begin position="153"/>
        <end position="254"/>
    </location>
</feature>
<feature type="transmembrane region" description="Helical" evidence="2">
    <location>
        <begin position="6"/>
        <end position="25"/>
    </location>
</feature>
<dbReference type="InterPro" id="IPR008756">
    <property type="entry name" value="Peptidase_M56"/>
</dbReference>
<evidence type="ECO:0000256" key="2">
    <source>
        <dbReference type="SAM" id="Phobius"/>
    </source>
</evidence>
<dbReference type="PANTHER" id="PTHR34978:SF3">
    <property type="entry name" value="SLR0241 PROTEIN"/>
    <property type="match status" value="1"/>
</dbReference>
<dbReference type="GO" id="GO:0009279">
    <property type="term" value="C:cell outer membrane"/>
    <property type="evidence" value="ECO:0007669"/>
    <property type="project" value="UniProtKB-SubCell"/>
</dbReference>
<evidence type="ECO:0000259" key="3">
    <source>
        <dbReference type="Pfam" id="PF05569"/>
    </source>
</evidence>
<dbReference type="Pfam" id="PF05569">
    <property type="entry name" value="Peptidase_M56"/>
    <property type="match status" value="1"/>
</dbReference>
<keyword evidence="1 2" id="KW-0812">Transmembrane</keyword>
<organism evidence="4 5">
    <name type="scientific">Flagellimonas sediminis</name>
    <dbReference type="NCBI Taxonomy" id="2696468"/>
    <lineage>
        <taxon>Bacteria</taxon>
        <taxon>Pseudomonadati</taxon>
        <taxon>Bacteroidota</taxon>
        <taxon>Flavobacteriia</taxon>
        <taxon>Flavobacteriales</taxon>
        <taxon>Flavobacteriaceae</taxon>
        <taxon>Flagellimonas</taxon>
    </lineage>
</organism>
<evidence type="ECO:0000313" key="4">
    <source>
        <dbReference type="EMBL" id="NDV44315.1"/>
    </source>
</evidence>
<keyword evidence="1" id="KW-1134">Transmembrane beta strand</keyword>
<evidence type="ECO:0000256" key="1">
    <source>
        <dbReference type="PROSITE-ProRule" id="PRU01360"/>
    </source>
</evidence>
<keyword evidence="5" id="KW-1185">Reference proteome</keyword>
<keyword evidence="1" id="KW-0813">Transport</keyword>
<evidence type="ECO:0000313" key="5">
    <source>
        <dbReference type="Proteomes" id="UP000468707"/>
    </source>
</evidence>
<keyword evidence="2" id="KW-1133">Transmembrane helix</keyword>
<comment type="caution">
    <text evidence="4">The sequence shown here is derived from an EMBL/GenBank/DDBJ whole genome shotgun (WGS) entry which is preliminary data.</text>
</comment>
<dbReference type="InterPro" id="IPR052173">
    <property type="entry name" value="Beta-lactam_resp_regulator"/>
</dbReference>
<name>A0A6I5KWD9_9FLAO</name>
<keyword evidence="1 2" id="KW-0472">Membrane</keyword>
<comment type="similarity">
    <text evidence="1">Belongs to the TonB-dependent receptor family.</text>
</comment>
<proteinExistence type="inferred from homology"/>
<dbReference type="SUPFAM" id="SSF56935">
    <property type="entry name" value="Porins"/>
    <property type="match status" value="1"/>
</dbReference>
<protein>
    <submittedName>
        <fullName evidence="4">M56 family peptidase</fullName>
    </submittedName>
</protein>
<keyword evidence="1" id="KW-0998">Cell outer membrane</keyword>
<feature type="transmembrane region" description="Helical" evidence="2">
    <location>
        <begin position="90"/>
        <end position="108"/>
    </location>
</feature>
<feature type="transmembrane region" description="Helical" evidence="2">
    <location>
        <begin position="263"/>
        <end position="283"/>
    </location>
</feature>
<dbReference type="AlphaFoldDB" id="A0A6I5KWD9"/>
<dbReference type="CDD" id="cd07341">
    <property type="entry name" value="M56_BlaR1_MecR1_like"/>
    <property type="match status" value="1"/>
</dbReference>
<dbReference type="PANTHER" id="PTHR34978">
    <property type="entry name" value="POSSIBLE SENSOR-TRANSDUCER PROTEIN BLAR"/>
    <property type="match status" value="1"/>
</dbReference>